<dbReference type="SUPFAM" id="SSF51735">
    <property type="entry name" value="NAD(P)-binding Rossmann-fold domains"/>
    <property type="match status" value="1"/>
</dbReference>
<proteinExistence type="inferred from homology"/>
<dbReference type="InterPro" id="IPR036291">
    <property type="entry name" value="NAD(P)-bd_dom_sf"/>
</dbReference>
<dbReference type="Gene3D" id="3.40.50.720">
    <property type="entry name" value="NAD(P)-binding Rossmann-like Domain"/>
    <property type="match status" value="1"/>
</dbReference>
<dbReference type="PANTHER" id="PTHR43669:SF11">
    <property type="entry name" value="SHORT-CHAIN DEHYDROGENASE_OXIDOREDUCTASE"/>
    <property type="match status" value="1"/>
</dbReference>
<reference evidence="4 5" key="1">
    <citation type="submission" date="2024-01" db="EMBL/GenBank/DDBJ databases">
        <authorList>
            <person name="Allen C."/>
            <person name="Tagirdzhanova G."/>
        </authorList>
    </citation>
    <scope>NUCLEOTIDE SEQUENCE [LARGE SCALE GENOMIC DNA]</scope>
    <source>
        <strain evidence="4 5">CBS 573.63</strain>
    </source>
</reference>
<keyword evidence="2" id="KW-0521">NADP</keyword>
<sequence>MPFPYKTVLVTGATSGIGQALVERMLTTGKGIFVIAVGRRQDRLDALQTKFGPQKIATENFDVSDITKLPAWTAKITAAYPALDCIVLNAGFQKSLDFSQPQSVIDSLPDLTMEMTVNYLSPVHAATLFLPHLTSLGKPAAVVFVTSGLALVPISRCPNYCASKAALHSLAWTLRTQLQENAATREQMRVIEIVPPAVQTELHTRQGQPAFGLPLDQFIDEIWTGLNADELTGEIMPKSLRESFGHVEDAKRESYKKFAAMVKAQEMAAAAKNTH</sequence>
<accession>A0ABP0DKD4</accession>
<keyword evidence="3" id="KW-0560">Oxidoreductase</keyword>
<dbReference type="InterPro" id="IPR020904">
    <property type="entry name" value="Sc_DH/Rdtase_CS"/>
</dbReference>
<protein>
    <submittedName>
        <fullName evidence="4">Uncharacterized protein</fullName>
    </submittedName>
</protein>
<dbReference type="PRINTS" id="PR00081">
    <property type="entry name" value="GDHRDH"/>
</dbReference>
<evidence type="ECO:0000256" key="3">
    <source>
        <dbReference type="ARBA" id="ARBA00023002"/>
    </source>
</evidence>
<dbReference type="PROSITE" id="PS00061">
    <property type="entry name" value="ADH_SHORT"/>
    <property type="match status" value="1"/>
</dbReference>
<name>A0ABP0DKD4_9PEZI</name>
<dbReference type="EMBL" id="CAWUOM010000050">
    <property type="protein sequence ID" value="CAK7268743.1"/>
    <property type="molecule type" value="Genomic_DNA"/>
</dbReference>
<comment type="caution">
    <text evidence="4">The sequence shown here is derived from an EMBL/GenBank/DDBJ whole genome shotgun (WGS) entry which is preliminary data.</text>
</comment>
<gene>
    <name evidence="4" type="ORF">SEPCBS57363_003247</name>
</gene>
<evidence type="ECO:0000313" key="4">
    <source>
        <dbReference type="EMBL" id="CAK7268743.1"/>
    </source>
</evidence>
<evidence type="ECO:0000256" key="2">
    <source>
        <dbReference type="ARBA" id="ARBA00022857"/>
    </source>
</evidence>
<evidence type="ECO:0000313" key="5">
    <source>
        <dbReference type="Proteomes" id="UP001642501"/>
    </source>
</evidence>
<keyword evidence="5" id="KW-1185">Reference proteome</keyword>
<dbReference type="PANTHER" id="PTHR43669">
    <property type="entry name" value="5-KETO-D-GLUCONATE 5-REDUCTASE"/>
    <property type="match status" value="1"/>
</dbReference>
<dbReference type="Proteomes" id="UP001642501">
    <property type="component" value="Unassembled WGS sequence"/>
</dbReference>
<evidence type="ECO:0000256" key="1">
    <source>
        <dbReference type="ARBA" id="ARBA00006484"/>
    </source>
</evidence>
<dbReference type="InterPro" id="IPR002347">
    <property type="entry name" value="SDR_fam"/>
</dbReference>
<dbReference type="Pfam" id="PF00106">
    <property type="entry name" value="adh_short"/>
    <property type="match status" value="1"/>
</dbReference>
<comment type="similarity">
    <text evidence="1">Belongs to the short-chain dehydrogenases/reductases (SDR) family.</text>
</comment>
<organism evidence="4 5">
    <name type="scientific">Sporothrix epigloea</name>
    <dbReference type="NCBI Taxonomy" id="1892477"/>
    <lineage>
        <taxon>Eukaryota</taxon>
        <taxon>Fungi</taxon>
        <taxon>Dikarya</taxon>
        <taxon>Ascomycota</taxon>
        <taxon>Pezizomycotina</taxon>
        <taxon>Sordariomycetes</taxon>
        <taxon>Sordariomycetidae</taxon>
        <taxon>Ophiostomatales</taxon>
        <taxon>Ophiostomataceae</taxon>
        <taxon>Sporothrix</taxon>
    </lineage>
</organism>